<dbReference type="Pfam" id="PF09450">
    <property type="entry name" value="DUF2019"/>
    <property type="match status" value="1"/>
</dbReference>
<feature type="domain" description="DUF2019" evidence="2">
    <location>
        <begin position="43"/>
        <end position="102"/>
    </location>
</feature>
<dbReference type="Gene3D" id="1.25.40.70">
    <property type="entry name" value="Phosphatidylinositol 3-kinase, accessory domain (PIK)"/>
    <property type="match status" value="1"/>
</dbReference>
<name>A0ABX9KC20_9BACT</name>
<dbReference type="InterPro" id="IPR018568">
    <property type="entry name" value="DUF2019"/>
</dbReference>
<dbReference type="EMBL" id="QUMU01000001">
    <property type="protein sequence ID" value="REG37675.1"/>
    <property type="molecule type" value="Genomic_DNA"/>
</dbReference>
<dbReference type="Proteomes" id="UP000256345">
    <property type="component" value="Unassembled WGS sequence"/>
</dbReference>
<keyword evidence="4" id="KW-1185">Reference proteome</keyword>
<evidence type="ECO:0000256" key="1">
    <source>
        <dbReference type="SAM" id="MobiDB-lite"/>
    </source>
</evidence>
<feature type="compositionally biased region" description="Basic residues" evidence="1">
    <location>
        <begin position="142"/>
        <end position="151"/>
    </location>
</feature>
<protein>
    <submittedName>
        <fullName evidence="3">Uncharacterized protein DUF2019</fullName>
    </submittedName>
</protein>
<sequence length="151" mass="16466">MVAEFDKFVEAFAYHVEAQTREIFNGDAKTGNKHAKKAIAAFDKLCAHGDAGRDALAVLFTHPRMDVRTAAAAFLLRHRTAEARAVLEEAAKGKGLIPFAASEALKRWEEGTWALDPADPVSPPVKRARSRTRSKSTQGRGRGNHRGKSGD</sequence>
<dbReference type="InterPro" id="IPR042236">
    <property type="entry name" value="PI3K_accessory_sf"/>
</dbReference>
<evidence type="ECO:0000259" key="2">
    <source>
        <dbReference type="Pfam" id="PF09450"/>
    </source>
</evidence>
<organism evidence="3 4">
    <name type="scientific">Archangium gephyra</name>
    <dbReference type="NCBI Taxonomy" id="48"/>
    <lineage>
        <taxon>Bacteria</taxon>
        <taxon>Pseudomonadati</taxon>
        <taxon>Myxococcota</taxon>
        <taxon>Myxococcia</taxon>
        <taxon>Myxococcales</taxon>
        <taxon>Cystobacterineae</taxon>
        <taxon>Archangiaceae</taxon>
        <taxon>Archangium</taxon>
    </lineage>
</organism>
<accession>A0ABX9KC20</accession>
<comment type="caution">
    <text evidence="3">The sequence shown here is derived from an EMBL/GenBank/DDBJ whole genome shotgun (WGS) entry which is preliminary data.</text>
</comment>
<proteinExistence type="predicted"/>
<dbReference type="InterPro" id="IPR016024">
    <property type="entry name" value="ARM-type_fold"/>
</dbReference>
<evidence type="ECO:0000313" key="4">
    <source>
        <dbReference type="Proteomes" id="UP000256345"/>
    </source>
</evidence>
<dbReference type="SUPFAM" id="SSF48371">
    <property type="entry name" value="ARM repeat"/>
    <property type="match status" value="1"/>
</dbReference>
<feature type="region of interest" description="Disordered" evidence="1">
    <location>
        <begin position="112"/>
        <end position="151"/>
    </location>
</feature>
<gene>
    <name evidence="3" type="ORF">ATI61_101662</name>
</gene>
<reference evidence="3 4" key="1">
    <citation type="submission" date="2018-08" db="EMBL/GenBank/DDBJ databases">
        <title>Genomic Encyclopedia of Archaeal and Bacterial Type Strains, Phase II (KMG-II): from individual species to whole genera.</title>
        <authorList>
            <person name="Goeker M."/>
        </authorList>
    </citation>
    <scope>NUCLEOTIDE SEQUENCE [LARGE SCALE GENOMIC DNA]</scope>
    <source>
        <strain evidence="3 4">DSM 2261</strain>
    </source>
</reference>
<evidence type="ECO:0000313" key="3">
    <source>
        <dbReference type="EMBL" id="REG37675.1"/>
    </source>
</evidence>